<evidence type="ECO:0000313" key="2">
    <source>
        <dbReference type="EMBL" id="SEG72392.1"/>
    </source>
</evidence>
<keyword evidence="2" id="KW-0238">DNA-binding</keyword>
<dbReference type="InterPro" id="IPR016032">
    <property type="entry name" value="Sig_transdc_resp-reg_C-effctor"/>
</dbReference>
<dbReference type="InterPro" id="IPR000792">
    <property type="entry name" value="Tscrpt_reg_LuxR_C"/>
</dbReference>
<evidence type="ECO:0000259" key="1">
    <source>
        <dbReference type="SMART" id="SM00421"/>
    </source>
</evidence>
<sequence length="367" mass="39368">MPIANDTENTLIDRIYEAAVVFEGWPETLRQTAQAVDCKDGVLATALGDQVRFVTSTEYYEQALHEMLERYPLSVNERTVRLLAARYEGFLVDQDVFSAEEIAQEPVYQEILIPQGYGAGVATAIPVPSGDTVIVHCERAIAKGPVTSSSVALLDRLRPHFARAGLLSSRLALEKARAAAEALEMMGLPGAVLGPRGRILSANSLLTDMMPGVFRDRPARLAIVNEAADHLLELAVADASLNQHAAAVRSIPIPAGENQPPIVVHLTPVKGRARDVFASAVAILIATPVVPRQVEGVGVIQGLFDLTPAEARLAALIATGYTPREASIRLGVREGTARTTLKRVLEKTGTRRQSQLVGLLQSTAKPG</sequence>
<dbReference type="RefSeq" id="WP_103874588.1">
    <property type="nucleotide sequence ID" value="NZ_FNUY01000010.1"/>
</dbReference>
<feature type="domain" description="HTH luxR-type" evidence="1">
    <location>
        <begin position="303"/>
        <end position="360"/>
    </location>
</feature>
<dbReference type="GO" id="GO:0003677">
    <property type="term" value="F:DNA binding"/>
    <property type="evidence" value="ECO:0007669"/>
    <property type="project" value="UniProtKB-KW"/>
</dbReference>
<protein>
    <submittedName>
        <fullName evidence="2">DNA-binding transcriptional regulator, CsgD family</fullName>
    </submittedName>
</protein>
<reference evidence="2 3" key="1">
    <citation type="submission" date="2016-10" db="EMBL/GenBank/DDBJ databases">
        <authorList>
            <person name="de Groot N.N."/>
        </authorList>
    </citation>
    <scope>NUCLEOTIDE SEQUENCE [LARGE SCALE GENOMIC DNA]</scope>
    <source>
        <strain evidence="2 3">DSM 26656</strain>
    </source>
</reference>
<dbReference type="SMART" id="SM00421">
    <property type="entry name" value="HTH_LUXR"/>
    <property type="match status" value="1"/>
</dbReference>
<proteinExistence type="predicted"/>
<accession>A0A1H6CHL6</accession>
<dbReference type="InterPro" id="IPR036388">
    <property type="entry name" value="WH-like_DNA-bd_sf"/>
</dbReference>
<gene>
    <name evidence="2" type="ORF">SAMN04488115_110131</name>
</gene>
<dbReference type="OrthoDB" id="7444822at2"/>
<dbReference type="Gene3D" id="1.10.10.10">
    <property type="entry name" value="Winged helix-like DNA-binding domain superfamily/Winged helix DNA-binding domain"/>
    <property type="match status" value="1"/>
</dbReference>
<evidence type="ECO:0000313" key="3">
    <source>
        <dbReference type="Proteomes" id="UP000236743"/>
    </source>
</evidence>
<dbReference type="EMBL" id="FNUY01000010">
    <property type="protein sequence ID" value="SEG72392.1"/>
    <property type="molecule type" value="Genomic_DNA"/>
</dbReference>
<dbReference type="Proteomes" id="UP000236743">
    <property type="component" value="Unassembled WGS sequence"/>
</dbReference>
<organism evidence="2 3">
    <name type="scientific">Bosea lathyri</name>
    <dbReference type="NCBI Taxonomy" id="1036778"/>
    <lineage>
        <taxon>Bacteria</taxon>
        <taxon>Pseudomonadati</taxon>
        <taxon>Pseudomonadota</taxon>
        <taxon>Alphaproteobacteria</taxon>
        <taxon>Hyphomicrobiales</taxon>
        <taxon>Boseaceae</taxon>
        <taxon>Bosea</taxon>
    </lineage>
</organism>
<name>A0A1H6CHL6_9HYPH</name>
<keyword evidence="3" id="KW-1185">Reference proteome</keyword>
<dbReference type="AlphaFoldDB" id="A0A1H6CHL6"/>
<dbReference type="SUPFAM" id="SSF46894">
    <property type="entry name" value="C-terminal effector domain of the bipartite response regulators"/>
    <property type="match status" value="1"/>
</dbReference>
<dbReference type="GO" id="GO:0006355">
    <property type="term" value="P:regulation of DNA-templated transcription"/>
    <property type="evidence" value="ECO:0007669"/>
    <property type="project" value="InterPro"/>
</dbReference>